<dbReference type="InterPro" id="IPR010718">
    <property type="entry name" value="DUF1294"/>
</dbReference>
<feature type="transmembrane region" description="Helical" evidence="1">
    <location>
        <begin position="49"/>
        <end position="68"/>
    </location>
</feature>
<keyword evidence="1" id="KW-0812">Transmembrane</keyword>
<accession>A0A645CQE9</accession>
<keyword evidence="1" id="KW-1133">Transmembrane helix</keyword>
<gene>
    <name evidence="2" type="ORF">SDC9_126329</name>
</gene>
<proteinExistence type="predicted"/>
<reference evidence="2" key="1">
    <citation type="submission" date="2019-08" db="EMBL/GenBank/DDBJ databases">
        <authorList>
            <person name="Kucharzyk K."/>
            <person name="Murdoch R.W."/>
            <person name="Higgins S."/>
            <person name="Loffler F."/>
        </authorList>
    </citation>
    <scope>NUCLEOTIDE SEQUENCE</scope>
</reference>
<dbReference type="EMBL" id="VSSQ01029246">
    <property type="protein sequence ID" value="MPM79296.1"/>
    <property type="molecule type" value="Genomic_DNA"/>
</dbReference>
<comment type="caution">
    <text evidence="2">The sequence shown here is derived from an EMBL/GenBank/DDBJ whole genome shotgun (WGS) entry which is preliminary data.</text>
</comment>
<sequence length="102" mass="11256">MSTLPTAVKLGLWALGIWAFCSNLWAFSLMGVDKGRARKGKRRIPEKRLFLTAAIGGALGALLGMHHFHHKTLHRAFTLGIPALLFVNLVVYSALTYLLLRA</sequence>
<feature type="transmembrane region" description="Helical" evidence="1">
    <location>
        <begin position="80"/>
        <end position="100"/>
    </location>
</feature>
<name>A0A645CQE9_9ZZZZ</name>
<dbReference type="AlphaFoldDB" id="A0A645CQE9"/>
<evidence type="ECO:0008006" key="3">
    <source>
        <dbReference type="Google" id="ProtNLM"/>
    </source>
</evidence>
<keyword evidence="1" id="KW-0472">Membrane</keyword>
<feature type="transmembrane region" description="Helical" evidence="1">
    <location>
        <begin position="12"/>
        <end position="29"/>
    </location>
</feature>
<evidence type="ECO:0000256" key="1">
    <source>
        <dbReference type="SAM" id="Phobius"/>
    </source>
</evidence>
<organism evidence="2">
    <name type="scientific">bioreactor metagenome</name>
    <dbReference type="NCBI Taxonomy" id="1076179"/>
    <lineage>
        <taxon>unclassified sequences</taxon>
        <taxon>metagenomes</taxon>
        <taxon>ecological metagenomes</taxon>
    </lineage>
</organism>
<dbReference type="Pfam" id="PF06961">
    <property type="entry name" value="DUF1294"/>
    <property type="match status" value="1"/>
</dbReference>
<evidence type="ECO:0000313" key="2">
    <source>
        <dbReference type="EMBL" id="MPM79296.1"/>
    </source>
</evidence>
<protein>
    <recommendedName>
        <fullName evidence="3">DUF1294 domain-containing protein</fullName>
    </recommendedName>
</protein>